<dbReference type="PANTHER" id="PTHR43806:SF67">
    <property type="entry name" value="EGF-LIKE DOMAIN-CONTAINING PROTEIN"/>
    <property type="match status" value="1"/>
</dbReference>
<reference evidence="9" key="1">
    <citation type="journal article" date="2012" name="Stand. Genomic Sci.">
        <title>Permanent draft genome sequence of the gliding predator Saprospira grandis strain Sa g1 (= HR1).</title>
        <authorList>
            <person name="Mavromatis K."/>
            <person name="Chertkov O."/>
            <person name="Lapidus A."/>
            <person name="Nolan M."/>
            <person name="Lucas S."/>
            <person name="Tice H."/>
            <person name="Del Rio T.G."/>
            <person name="Cheng J.F."/>
            <person name="Han C."/>
            <person name="Tapia R."/>
            <person name="Bruce D."/>
            <person name="Goodwin L.A."/>
            <person name="Pitluck S."/>
            <person name="Huntemann M."/>
            <person name="Liolios K."/>
            <person name="Pagani I."/>
            <person name="Ivanova N."/>
            <person name="Mikhailova N."/>
            <person name="Pati A."/>
            <person name="Chen A."/>
            <person name="Palaniappan K."/>
            <person name="Land M."/>
            <person name="Brambilla E.M."/>
            <person name="Rohde M."/>
            <person name="Spring S."/>
            <person name="Goker M."/>
            <person name="Detter J.C."/>
            <person name="Bristow J."/>
            <person name="Eisen J.A."/>
            <person name="Markowitz V."/>
            <person name="Hugenholtz P."/>
            <person name="Kyrpides N.C."/>
            <person name="Klenk H.P."/>
            <person name="Woyke T."/>
        </authorList>
    </citation>
    <scope>NUCLEOTIDE SEQUENCE [LARGE SCALE GENOMIC DNA]</scope>
    <source>
        <strain evidence="9">DSM 2844</strain>
    </source>
</reference>
<evidence type="ECO:0000256" key="6">
    <source>
        <dbReference type="SAM" id="SignalP"/>
    </source>
</evidence>
<evidence type="ECO:0000313" key="9">
    <source>
        <dbReference type="Proteomes" id="UP000005113"/>
    </source>
</evidence>
<feature type="active site" description="Charge relay system" evidence="5">
    <location>
        <position position="220"/>
    </location>
</feature>
<keyword evidence="4 5" id="KW-0720">Serine protease</keyword>
<dbReference type="InterPro" id="IPR015500">
    <property type="entry name" value="Peptidase_S8_subtilisin-rel"/>
</dbReference>
<dbReference type="PANTHER" id="PTHR43806">
    <property type="entry name" value="PEPTIDASE S8"/>
    <property type="match status" value="1"/>
</dbReference>
<dbReference type="GO" id="GO:0006508">
    <property type="term" value="P:proteolysis"/>
    <property type="evidence" value="ECO:0007669"/>
    <property type="project" value="UniProtKB-KW"/>
</dbReference>
<evidence type="ECO:0000313" key="8">
    <source>
        <dbReference type="EMBL" id="EJF54107.1"/>
    </source>
</evidence>
<dbReference type="EMBL" id="JH719942">
    <property type="protein sequence ID" value="EJF54107.1"/>
    <property type="molecule type" value="Genomic_DNA"/>
</dbReference>
<evidence type="ECO:0000256" key="2">
    <source>
        <dbReference type="ARBA" id="ARBA00022670"/>
    </source>
</evidence>
<dbReference type="RefSeq" id="WP_002659838.1">
    <property type="nucleotide sequence ID" value="NZ_JH719942.1"/>
</dbReference>
<evidence type="ECO:0000256" key="4">
    <source>
        <dbReference type="ARBA" id="ARBA00022825"/>
    </source>
</evidence>
<dbReference type="Pfam" id="PF00082">
    <property type="entry name" value="Peptidase_S8"/>
    <property type="match status" value="1"/>
</dbReference>
<feature type="active site" description="Charge relay system" evidence="5">
    <location>
        <position position="399"/>
    </location>
</feature>
<keyword evidence="2 5" id="KW-0645">Protease</keyword>
<dbReference type="SUPFAM" id="SSF52743">
    <property type="entry name" value="Subtilisin-like"/>
    <property type="match status" value="1"/>
</dbReference>
<evidence type="ECO:0000256" key="1">
    <source>
        <dbReference type="ARBA" id="ARBA00011073"/>
    </source>
</evidence>
<evidence type="ECO:0000259" key="7">
    <source>
        <dbReference type="Pfam" id="PF00082"/>
    </source>
</evidence>
<dbReference type="GO" id="GO:0004252">
    <property type="term" value="F:serine-type endopeptidase activity"/>
    <property type="evidence" value="ECO:0007669"/>
    <property type="project" value="UniProtKB-UniRule"/>
</dbReference>
<dbReference type="Gene3D" id="3.40.50.200">
    <property type="entry name" value="Peptidase S8/S53 domain"/>
    <property type="match status" value="1"/>
</dbReference>
<feature type="active site" description="Charge relay system" evidence="5">
    <location>
        <position position="180"/>
    </location>
</feature>
<keyword evidence="6" id="KW-0732">Signal</keyword>
<gene>
    <name evidence="8" type="ORF">SapgrDRAFT_2448</name>
</gene>
<dbReference type="AlphaFoldDB" id="J0P971"/>
<sequence>MIQKSSLSLLFFICLLAGAKAQNFSHNLYAVFFTDKEENPYSVLRPWEYLSPAALERRAIGGVEIDERDLPLNPEYVQAVCAEGVEYWLASKWLNSLAIYVEDTSKLAAIRELTFVRDLIPLGKKRRLEEVKWHKHFKPEEYNKTDHPLGYSLNQIAMLGGHLLHGLNIKGQGRKVAIFDGGFLNVYRMPAFDSLFANNQIWGTHDFVQGDEFVYEQSTHGTNVLSCMAANLPYLIQGTGPKANYYLFKTEDVGGEFRVEEFNWAAAAERADSLGIEIINSSLGYTSFNDKSMSYAYKDMDGKTALCSQAADVAVEKGILVVNSAGNEGNGPWKYIGAPADAQNVLSIGAVRPNGKKAGFSSFGPTADGRIKPNVVAQGRSTKVAGLNGYSVSSTDGTSFSSPVLAGMAASLWSAFPEKNNWEIRHAIEWAGQQAEADTAIGFGIPNLFTAYLSLSETALLLTEEGILQLRERPLQASNSLRLAIGRPGSIFELRYYNSLGQLLAEQRLEIGEEQLIRFDLPAALPSDGIYHLEVDIADYRFYETLGCLQPQQP</sequence>
<proteinExistence type="inferred from homology"/>
<organism evidence="8 9">
    <name type="scientific">Saprospira grandis DSM 2844</name>
    <dbReference type="NCBI Taxonomy" id="694433"/>
    <lineage>
        <taxon>Bacteria</taxon>
        <taxon>Pseudomonadati</taxon>
        <taxon>Bacteroidota</taxon>
        <taxon>Saprospiria</taxon>
        <taxon>Saprospirales</taxon>
        <taxon>Saprospiraceae</taxon>
        <taxon>Saprospira</taxon>
    </lineage>
</organism>
<protein>
    <submittedName>
        <fullName evidence="8">Subtilisin-like serine protease</fullName>
    </submittedName>
</protein>
<dbReference type="InterPro" id="IPR000209">
    <property type="entry name" value="Peptidase_S8/S53_dom"/>
</dbReference>
<dbReference type="PRINTS" id="PR00723">
    <property type="entry name" value="SUBTILISIN"/>
</dbReference>
<feature type="chain" id="PRO_5003737664" evidence="6">
    <location>
        <begin position="22"/>
        <end position="554"/>
    </location>
</feature>
<name>J0P971_9BACT</name>
<keyword evidence="3 5" id="KW-0378">Hydrolase</keyword>
<dbReference type="HOGENOM" id="CLU_026626_0_0_10"/>
<dbReference type="Proteomes" id="UP000005113">
    <property type="component" value="Unassembled WGS sequence"/>
</dbReference>
<dbReference type="InterPro" id="IPR050131">
    <property type="entry name" value="Peptidase_S8_subtilisin-like"/>
</dbReference>
<dbReference type="InterPro" id="IPR036852">
    <property type="entry name" value="Peptidase_S8/S53_dom_sf"/>
</dbReference>
<evidence type="ECO:0000256" key="3">
    <source>
        <dbReference type="ARBA" id="ARBA00022801"/>
    </source>
</evidence>
<dbReference type="PROSITE" id="PS51892">
    <property type="entry name" value="SUBTILASE"/>
    <property type="match status" value="1"/>
</dbReference>
<feature type="domain" description="Peptidase S8/S53" evidence="7">
    <location>
        <begin position="171"/>
        <end position="444"/>
    </location>
</feature>
<dbReference type="CDD" id="cd07493">
    <property type="entry name" value="Peptidases_S8_9"/>
    <property type="match status" value="1"/>
</dbReference>
<feature type="signal peptide" evidence="6">
    <location>
        <begin position="1"/>
        <end position="21"/>
    </location>
</feature>
<evidence type="ECO:0000256" key="5">
    <source>
        <dbReference type="PROSITE-ProRule" id="PRU01240"/>
    </source>
</evidence>
<comment type="similarity">
    <text evidence="1 5">Belongs to the peptidase S8 family.</text>
</comment>
<dbReference type="OrthoDB" id="1407599at2"/>
<accession>J0P971</accession>